<gene>
    <name evidence="2" type="ORF">S01H4_55718</name>
</gene>
<feature type="compositionally biased region" description="Polar residues" evidence="1">
    <location>
        <begin position="13"/>
        <end position="23"/>
    </location>
</feature>
<feature type="non-terminal residue" evidence="2">
    <location>
        <position position="55"/>
    </location>
</feature>
<comment type="caution">
    <text evidence="2">The sequence shown here is derived from an EMBL/GenBank/DDBJ whole genome shotgun (WGS) entry which is preliminary data.</text>
</comment>
<accession>X1CKT7</accession>
<evidence type="ECO:0000256" key="1">
    <source>
        <dbReference type="SAM" id="MobiDB-lite"/>
    </source>
</evidence>
<evidence type="ECO:0000313" key="2">
    <source>
        <dbReference type="EMBL" id="GAH08342.1"/>
    </source>
</evidence>
<dbReference type="EMBL" id="BART01032195">
    <property type="protein sequence ID" value="GAH08342.1"/>
    <property type="molecule type" value="Genomic_DNA"/>
</dbReference>
<dbReference type="AlphaFoldDB" id="X1CKT7"/>
<protein>
    <submittedName>
        <fullName evidence="2">Uncharacterized protein</fullName>
    </submittedName>
</protein>
<sequence>MIKMKTEDGQPAKETSIQQQANAGTWKLALRSPENFIGITGAVPISSHATSDYER</sequence>
<proteinExistence type="predicted"/>
<feature type="region of interest" description="Disordered" evidence="1">
    <location>
        <begin position="1"/>
        <end position="23"/>
    </location>
</feature>
<name>X1CKT7_9ZZZZ</name>
<feature type="compositionally biased region" description="Basic and acidic residues" evidence="1">
    <location>
        <begin position="1"/>
        <end position="11"/>
    </location>
</feature>
<reference evidence="2" key="1">
    <citation type="journal article" date="2014" name="Front. Microbiol.">
        <title>High frequency of phylogenetically diverse reductive dehalogenase-homologous genes in deep subseafloor sedimentary metagenomes.</title>
        <authorList>
            <person name="Kawai M."/>
            <person name="Futagami T."/>
            <person name="Toyoda A."/>
            <person name="Takaki Y."/>
            <person name="Nishi S."/>
            <person name="Hori S."/>
            <person name="Arai W."/>
            <person name="Tsubouchi T."/>
            <person name="Morono Y."/>
            <person name="Uchiyama I."/>
            <person name="Ito T."/>
            <person name="Fujiyama A."/>
            <person name="Inagaki F."/>
            <person name="Takami H."/>
        </authorList>
    </citation>
    <scope>NUCLEOTIDE SEQUENCE</scope>
    <source>
        <strain evidence="2">Expedition CK06-06</strain>
    </source>
</reference>
<organism evidence="2">
    <name type="scientific">marine sediment metagenome</name>
    <dbReference type="NCBI Taxonomy" id="412755"/>
    <lineage>
        <taxon>unclassified sequences</taxon>
        <taxon>metagenomes</taxon>
        <taxon>ecological metagenomes</taxon>
    </lineage>
</organism>